<evidence type="ECO:0000313" key="1">
    <source>
        <dbReference type="EMBL" id="AEA47966.1"/>
    </source>
</evidence>
<dbReference type="Proteomes" id="UP000008136">
    <property type="component" value="Chromosome"/>
</dbReference>
<organism evidence="1 2">
    <name type="scientific">Archaeoglobus veneficus (strain DSM 11195 / SNP6)</name>
    <dbReference type="NCBI Taxonomy" id="693661"/>
    <lineage>
        <taxon>Archaea</taxon>
        <taxon>Methanobacteriati</taxon>
        <taxon>Methanobacteriota</taxon>
        <taxon>Archaeoglobi</taxon>
        <taxon>Archaeoglobales</taxon>
        <taxon>Archaeoglobaceae</taxon>
        <taxon>Archaeoglobus</taxon>
    </lineage>
</organism>
<sequence>MAKTITLTLEIPEWIDEIKLKEELLNLVRNLSDKYYKAKRLRELVSELDFDEKELERFEKSRDEVWKERKKEYGLL</sequence>
<accession>F2KRV2</accession>
<name>F2KRV2_ARCVS</name>
<reference evidence="1 2" key="1">
    <citation type="submission" date="2011-03" db="EMBL/GenBank/DDBJ databases">
        <title>The complete genome of Archaeoglobus veneficus SNP6.</title>
        <authorList>
            <consortium name="US DOE Joint Genome Institute (JGI-PGF)"/>
            <person name="Lucas S."/>
            <person name="Copeland A."/>
            <person name="Lapidus A."/>
            <person name="Bruce D."/>
            <person name="Goodwin L."/>
            <person name="Pitluck S."/>
            <person name="Kyrpides N."/>
            <person name="Mavromatis K."/>
            <person name="Pagani I."/>
            <person name="Ivanova N."/>
            <person name="Mikhailova N."/>
            <person name="Lu M."/>
            <person name="Detter J.C."/>
            <person name="Tapia R."/>
            <person name="Han C."/>
            <person name="Land M."/>
            <person name="Hauser L."/>
            <person name="Markowitz V."/>
            <person name="Cheng J.-F."/>
            <person name="Hugenholtz P."/>
            <person name="Woyke T."/>
            <person name="Wu D."/>
            <person name="Spring S."/>
            <person name="Brambilla E."/>
            <person name="Klenk H.-P."/>
            <person name="Eisen J.A."/>
        </authorList>
    </citation>
    <scope>NUCLEOTIDE SEQUENCE [LARGE SCALE GENOMIC DNA]</scope>
    <source>
        <strain>SNP6</strain>
    </source>
</reference>
<dbReference type="GeneID" id="10395105"/>
<evidence type="ECO:0000313" key="2">
    <source>
        <dbReference type="Proteomes" id="UP000008136"/>
    </source>
</evidence>
<proteinExistence type="predicted"/>
<dbReference type="KEGG" id="ave:Arcve_1973"/>
<dbReference type="eggNOG" id="arCOG10213">
    <property type="taxonomic scope" value="Archaea"/>
</dbReference>
<dbReference type="RefSeq" id="WP_013684618.1">
    <property type="nucleotide sequence ID" value="NC_015320.1"/>
</dbReference>
<keyword evidence="2" id="KW-1185">Reference proteome</keyword>
<protein>
    <submittedName>
        <fullName evidence="1">Uncharacterized protein</fullName>
    </submittedName>
</protein>
<gene>
    <name evidence="1" type="ordered locus">Arcve_1973</name>
</gene>
<dbReference type="AlphaFoldDB" id="F2KRV2"/>
<dbReference type="EMBL" id="CP002588">
    <property type="protein sequence ID" value="AEA47966.1"/>
    <property type="molecule type" value="Genomic_DNA"/>
</dbReference>
<dbReference type="HOGENOM" id="CLU_2645679_0_0_2"/>